<dbReference type="OrthoDB" id="9955393at2"/>
<reference evidence="1 2" key="1">
    <citation type="submission" date="2014-03" db="EMBL/GenBank/DDBJ databases">
        <authorList>
            <person name="Urmite Genomes U."/>
        </authorList>
    </citation>
    <scope>NUCLEOTIDE SEQUENCE [LARGE SCALE GENOMIC DNA]</scope>
    <source>
        <strain evidence="1 2">Vm-5</strain>
    </source>
</reference>
<reference evidence="2" key="2">
    <citation type="submission" date="2014-05" db="EMBL/GenBank/DDBJ databases">
        <title>Draft genome sequence of Virgibacillus massiliensis Vm-5.</title>
        <authorList>
            <person name="Khelaifia S."/>
            <person name="Croce O."/>
            <person name="Lagier J.C."/>
            <person name="Raoult D."/>
        </authorList>
    </citation>
    <scope>NUCLEOTIDE SEQUENCE [LARGE SCALE GENOMIC DNA]</scope>
    <source>
        <strain evidence="2">Vm-5</strain>
    </source>
</reference>
<comment type="caution">
    <text evidence="1">The sequence shown here is derived from an EMBL/GenBank/DDBJ whole genome shotgun (WGS) entry which is preliminary data.</text>
</comment>
<accession>A0A024QIW6</accession>
<proteinExistence type="predicted"/>
<evidence type="ECO:0000313" key="2">
    <source>
        <dbReference type="Proteomes" id="UP000028875"/>
    </source>
</evidence>
<dbReference type="RefSeq" id="WP_038246892.1">
    <property type="nucleotide sequence ID" value="NZ_BNER01000008.1"/>
</dbReference>
<dbReference type="STRING" id="1462526.BN990_04275"/>
<evidence type="ECO:0008006" key="3">
    <source>
        <dbReference type="Google" id="ProtNLM"/>
    </source>
</evidence>
<keyword evidence="2" id="KW-1185">Reference proteome</keyword>
<sequence>MESKHLDEVTIAGEILSVISPTSENMKYLSSHYILEIDDKVGSIFVYVSSLMKNHYPFLESNQFVSLKGYVNVLYRKIGEENHKECSIVAYEAKDIRLQELSS</sequence>
<name>A0A024QIW6_9BACI</name>
<protein>
    <recommendedName>
        <fullName evidence="3">Single-stranded DNA-binding protein</fullName>
    </recommendedName>
</protein>
<evidence type="ECO:0000313" key="1">
    <source>
        <dbReference type="EMBL" id="CDQ41896.1"/>
    </source>
</evidence>
<dbReference type="AlphaFoldDB" id="A0A024QIW6"/>
<dbReference type="EMBL" id="CCDP010000003">
    <property type="protein sequence ID" value="CDQ41896.1"/>
    <property type="molecule type" value="Genomic_DNA"/>
</dbReference>
<dbReference type="Proteomes" id="UP000028875">
    <property type="component" value="Unassembled WGS sequence"/>
</dbReference>
<gene>
    <name evidence="1" type="ORF">BN990_04275</name>
</gene>
<organism evidence="1 2">
    <name type="scientific">Virgibacillus massiliensis</name>
    <dbReference type="NCBI Taxonomy" id="1462526"/>
    <lineage>
        <taxon>Bacteria</taxon>
        <taxon>Bacillati</taxon>
        <taxon>Bacillota</taxon>
        <taxon>Bacilli</taxon>
        <taxon>Bacillales</taxon>
        <taxon>Bacillaceae</taxon>
        <taxon>Virgibacillus</taxon>
    </lineage>
</organism>